<keyword evidence="9" id="KW-1185">Reference proteome</keyword>
<keyword evidence="4" id="KW-0812">Transmembrane</keyword>
<dbReference type="PANTHER" id="PTHR37469">
    <property type="entry name" value="CELLOBIONIC ACID PHOSPHORYLASE-RELATED"/>
    <property type="match status" value="1"/>
</dbReference>
<dbReference type="GO" id="GO:0016757">
    <property type="term" value="F:glycosyltransferase activity"/>
    <property type="evidence" value="ECO:0007669"/>
    <property type="project" value="UniProtKB-KW"/>
</dbReference>
<comment type="caution">
    <text evidence="8">The sequence shown here is derived from an EMBL/GenBank/DDBJ whole genome shotgun (WGS) entry which is preliminary data.</text>
</comment>
<evidence type="ECO:0000256" key="3">
    <source>
        <dbReference type="SAM" id="MobiDB-lite"/>
    </source>
</evidence>
<keyword evidence="4" id="KW-1133">Transmembrane helix</keyword>
<feature type="compositionally biased region" description="Acidic residues" evidence="3">
    <location>
        <begin position="2041"/>
        <end position="2052"/>
    </location>
</feature>
<protein>
    <submittedName>
        <fullName evidence="8">Glycosyl transferase</fullName>
    </submittedName>
</protein>
<organism evidence="8 9">
    <name type="scientific">Cobetia crustatorum</name>
    <dbReference type="NCBI Taxonomy" id="553385"/>
    <lineage>
        <taxon>Bacteria</taxon>
        <taxon>Pseudomonadati</taxon>
        <taxon>Pseudomonadota</taxon>
        <taxon>Gammaproteobacteria</taxon>
        <taxon>Oceanospirillales</taxon>
        <taxon>Halomonadaceae</taxon>
        <taxon>Cobetia</taxon>
    </lineage>
</organism>
<dbReference type="SMART" id="SM01068">
    <property type="entry name" value="CBM_X"/>
    <property type="match status" value="2"/>
</dbReference>
<dbReference type="InterPro" id="IPR033432">
    <property type="entry name" value="GH94_catalytic"/>
</dbReference>
<evidence type="ECO:0000313" key="9">
    <source>
        <dbReference type="Proteomes" id="UP000319941"/>
    </source>
</evidence>
<sequence>MVLRAFPSSSSSPWHDTAPVRGELFSVERLEQHAGSLALAQGVTDTPPKVLSLSARLEDNAKVLLKAYRASALEVAEGRDIVPAATWLLDNYHLIEAQIREVRDDLPPGYYHQLPKLAEGPFAGYPRVFGLAWAFVVHTDSHLDIDTLHDFITAYQRVQPLTIGELWAVAITLRIVLVENLRRLAEQIVSEQSARNEADALASQWLVPEELYPTLDISTLPRSTTPLEDPFVAQLAKRLRGLDPRTNPMVDWLERKVRSQGGSVDNVVQRAQQHQGAANVTVRNIITSMHFVSSIDWAELFESVSLVNARLNQSPLFATLDFPTRNSYRSAVEQLARGSDWQELEVAEHALAAAHAALANAEGAIETARRGDPGYFLIAAGRPALERTLGFRPSLRQRIRQGFVSAGIGGYVSLIALMTAALLAVTLTGLWSLSAGESVTGWLWLLGLLGLLPATEIATLLASRLIIFCVGPKPLPSLDLSEGVPANLRTLIAVPTLLTNAAELHEQIERLEVHHLASGGGALVYALLTDGVDAQHEHINDDAPLLAAASEAIAQLNQRHGDIDGHDRFFLLHRRRVFNHSEDCWMGWERKRGKLQELNRLLRGANDTTFLAPAAMPSDVQYVITLDADTRLPRGAASRLIGKMAHPLNQPRFDESRQRVVEGYAVLQPRVTPSLPMGRQGSIFQRLFSAPGGIDPYAAATSDLYQDLLGEGSFAGKGIYQIDAFEASLSGRVPENSVLSHDLFEGVFARAGLASDIEVIEEFPSRYDVASKRQHRWTRGDWQLLPWIVAQTMPWTGRLKLMDNLRRSLLAPLLLAFLIISWLLPLPAALLGTLGTIIVIAAPPLLPLLLSLVPRRSGINVRHYFQQWFSELRLASIQTLLWLAFLPDQAWRMLDAIVRTLIRVTITRRHLLEWTTAAQSTGRPRLTLTGFYRSMAPGTLLALAAALSVVIQSPEAWPVALLAGLLWLAAPAIAAWVSRPGCLEHQAPLSDAEARELRLIARRTWRFFETFVTARDNWLPPDNFQETPQPVIAHRTSPTNMGLYLLSTLAARDFGWLGALNTAERLEATLGVMQTLPRYRGHFFNWYDTRDLRPLDPRYVSSVDSGNLAGHLLVVANACDTWSRTRRLPTLRQGVADNLSLLRDALKAVPATHATLIAPLCLCLKDIEGYLQTEASFITGLSALRQLADHTTSIAHDSLRGTEEGWAEEVLFWVGVLRKSAAEHYHDQKESTKTDPCDQLLARFRQIAADARAMALGMNFAFLLVPERQLLSIGYSVDDNALDSSCYDLLASEARLASLLAIAKGDAPTRHWFRLGRTATPLEHGSALISWSGSMFEYLMPSLVMRAPAGSLLEQTNRLVVKRQMAYAAGRDMPWGISESAYNVRDVHFTYQYTNFGVPGLGLKRGLSADLVVAPYATGLATMVEPLAAHRNFARLAELGALGRHGFYEALDFTPSRLQAGKPFSIVRSFMAHHQGMSIVAIANTLHDGQMRERFHREPIIQACELLLQERIPRNMAIAHPRAEEVTSPPRDTLNDGRAIRCIPATCAGAPVTHLLSNGRYSVMLTATGAGYSRWQHIAISRWLEDATRDHLGSLIFLRDRDTSTVWSASGPMPGSGREAKADSHDVLFAEDYARFTHRQDTLTTHLDVLVSGEDDSEVRRVSLTNSGRKARKIEVTSYAELVLTTPATENAHPAFAKLFVVTEYLEEFEALIATRRRRSPDEAEIWAAHFAIVEGESLGALQYETDRAQFIGRGRTVMTAAALKEKQRLSNTTGTVLDPVFSLRHCLKVPSGKVTRIAFWTVVAASREALLDLIDKHHDRSAYERAKTLAWTQAQVQLRHLGITPEEASDFQRLAAPILYADIRFRASREAIARGAGLQSSLWPLAISGDLPIVLVRIDSTEDMAQVRQLLRAHEYWRMKRLGVDLVIINERASSYVQDLQQAIETAVQSSQTRPRMHEGHDQGSVIVLRADLMSLASRLLLQSVARVMLMAHRGPIADQLALIPPALCYPPSGKMPDAMSETTNQPEPATVQPLQGEAPQDEAPQDEAPQDEAPQNEDMLPALEFFNGLGGFDKQGKEYVTILEAGRSTPAPWLNVVANPGFGFQVSAEGAGYTWADNSRENTLTPWSNDPVMDPCGDAIYVRDEESLAVWTATAMPVRDQGRYVARHGFGYSRFEHEAHGIGLDLIHFVPLDDPIRISRLTLTNHSKRPRKLSVTAYAEWTLSLSRGASAPFIVTRRDESCGALLASNPWNMNFPGRVAFADLSGLQTTWTADRGEFLGHGGSHAAPASLAGRTPLSGAVGAGWDPCAALQCSIVLAPGETVEIASFIGQCHSDEDARALILRYRQADLDAELAAVAAHWHEQLGAVQVTTPDRAMDIMLNGWLLYQTLACRITARSAFYQSSGAYGFRDQLQDGMALTFASPETTRHHLLRAASRQFVEGDVQHWWLPHSGQGVRTCISDDRVWLSYACARYVTTSGDTAVLDEPVSFLEGALLASGEHDAFFQPMIADETASLYEHCARGLDQCLTLTGEHGLPLIGGGDWNDGMNRVGEAGKGESVWLGWLLIRTLALFVPFAEQRSGEESRARRWRAHAESVRESLEQHAWDGEWYRRATYDDGTWLGTHASDECRIDSIAQTWAVLSGAADPQRAALAMRSMEKELIRVDPGLALLFWPPFDKPEHDPGYIGGYPPGLRENGSQYSHASMWAILAYATLGQGDKAANLFSLLNPINHALSLEEAERYKVEPYVVAADVYSIAPHEGRGGWTWYTGSAGWMYRAGLEGILGIRREGDVLVIAPCLPPAWSGFEATISVASSHYTLQVKRSTDAALIVSTAQLNGDEILCEAQTIRVPLDGARHLVTLVLPATSSLAGERTADQE</sequence>
<feature type="transmembrane region" description="Helical" evidence="4">
    <location>
        <begin position="931"/>
        <end position="951"/>
    </location>
</feature>
<feature type="domain" description="Glycoamylase-like" evidence="6">
    <location>
        <begin position="1289"/>
        <end position="1498"/>
    </location>
</feature>
<dbReference type="InterPro" id="IPR037824">
    <property type="entry name" value="GH94N_2_NdvB"/>
</dbReference>
<proteinExistence type="predicted"/>
<keyword evidence="2 8" id="KW-0808">Transferase</keyword>
<dbReference type="CDD" id="cd11753">
    <property type="entry name" value="GH94N_ChvB_NdvB_2_like"/>
    <property type="match status" value="1"/>
</dbReference>
<dbReference type="InterPro" id="IPR037018">
    <property type="entry name" value="GH65_N"/>
</dbReference>
<feature type="transmembrane region" description="Helical" evidence="4">
    <location>
        <begin position="442"/>
        <end position="467"/>
    </location>
</feature>
<dbReference type="GO" id="GO:0005975">
    <property type="term" value="P:carbohydrate metabolic process"/>
    <property type="evidence" value="ECO:0007669"/>
    <property type="project" value="InterPro"/>
</dbReference>
<feature type="transmembrane region" description="Helical" evidence="4">
    <location>
        <begin position="958"/>
        <end position="977"/>
    </location>
</feature>
<dbReference type="Gene3D" id="2.60.420.10">
    <property type="entry name" value="Maltose phosphorylase, domain 3"/>
    <property type="match status" value="1"/>
</dbReference>
<accession>A0A558HM98</accession>
<dbReference type="Pfam" id="PF10091">
    <property type="entry name" value="Glycoamylase"/>
    <property type="match status" value="1"/>
</dbReference>
<evidence type="ECO:0000256" key="4">
    <source>
        <dbReference type="SAM" id="Phobius"/>
    </source>
</evidence>
<feature type="region of interest" description="Disordered" evidence="3">
    <location>
        <begin position="2015"/>
        <end position="2056"/>
    </location>
</feature>
<evidence type="ECO:0000259" key="5">
    <source>
        <dbReference type="Pfam" id="PF06165"/>
    </source>
</evidence>
<dbReference type="InterPro" id="IPR010383">
    <property type="entry name" value="Glyco_hydrolase_94_b-supersand"/>
</dbReference>
<dbReference type="SUPFAM" id="SSF48208">
    <property type="entry name" value="Six-hairpin glycosidases"/>
    <property type="match status" value="1"/>
</dbReference>
<dbReference type="OrthoDB" id="9769991at2"/>
<dbReference type="InterPro" id="IPR052047">
    <property type="entry name" value="GH94_Enzymes"/>
</dbReference>
<evidence type="ECO:0000259" key="6">
    <source>
        <dbReference type="Pfam" id="PF10091"/>
    </source>
</evidence>
<dbReference type="InterPro" id="IPR012341">
    <property type="entry name" value="6hp_glycosidase-like_sf"/>
</dbReference>
<dbReference type="InterPro" id="IPR019282">
    <property type="entry name" value="Glycoamylase-like_cons_dom"/>
</dbReference>
<evidence type="ECO:0000259" key="7">
    <source>
        <dbReference type="Pfam" id="PF17167"/>
    </source>
</evidence>
<dbReference type="PANTHER" id="PTHR37469:SF2">
    <property type="entry name" value="CELLOBIONIC ACID PHOSPHORYLASE"/>
    <property type="match status" value="1"/>
</dbReference>
<dbReference type="STRING" id="553385.GCA_000591415_02506"/>
<keyword evidence="4" id="KW-0472">Membrane</keyword>
<dbReference type="Proteomes" id="UP000319941">
    <property type="component" value="Unassembled WGS sequence"/>
</dbReference>
<dbReference type="Gene3D" id="1.50.10.140">
    <property type="match status" value="2"/>
</dbReference>
<evidence type="ECO:0000256" key="1">
    <source>
        <dbReference type="ARBA" id="ARBA00022676"/>
    </source>
</evidence>
<dbReference type="EMBL" id="VNFH01000006">
    <property type="protein sequence ID" value="TVU70253.1"/>
    <property type="molecule type" value="Genomic_DNA"/>
</dbReference>
<dbReference type="GO" id="GO:0030246">
    <property type="term" value="F:carbohydrate binding"/>
    <property type="evidence" value="ECO:0007669"/>
    <property type="project" value="InterPro"/>
</dbReference>
<feature type="transmembrane region" description="Helical" evidence="4">
    <location>
        <begin position="865"/>
        <end position="885"/>
    </location>
</feature>
<evidence type="ECO:0000256" key="2">
    <source>
        <dbReference type="ARBA" id="ARBA00022679"/>
    </source>
</evidence>
<dbReference type="Gene3D" id="1.50.10.10">
    <property type="match status" value="1"/>
</dbReference>
<feature type="transmembrane region" description="Helical" evidence="4">
    <location>
        <begin position="402"/>
        <end position="430"/>
    </location>
</feature>
<name>A0A558HM98_9GAMM</name>
<feature type="domain" description="Glycosyl hydrolase 94 supersandwich" evidence="5">
    <location>
        <begin position="1548"/>
        <end position="1820"/>
    </location>
</feature>
<dbReference type="CDD" id="cd11756">
    <property type="entry name" value="GH94N_ChvB_NdvB_1_like"/>
    <property type="match status" value="1"/>
</dbReference>
<dbReference type="InterPro" id="IPR037820">
    <property type="entry name" value="GH94N_NdvB"/>
</dbReference>
<reference evidence="8 9" key="1">
    <citation type="submission" date="2019-07" db="EMBL/GenBank/DDBJ databases">
        <title>Diversity of Bacteria from Kongsfjorden, Arctic.</title>
        <authorList>
            <person name="Yu Y."/>
        </authorList>
    </citation>
    <scope>NUCLEOTIDE SEQUENCE [LARGE SCALE GENOMIC DNA]</scope>
    <source>
        <strain evidence="8 9">SM1923</strain>
    </source>
</reference>
<feature type="transmembrane region" description="Helical" evidence="4">
    <location>
        <begin position="830"/>
        <end position="853"/>
    </location>
</feature>
<dbReference type="InterPro" id="IPR011013">
    <property type="entry name" value="Gal_mutarotase_sf_dom"/>
</dbReference>
<dbReference type="Gene3D" id="2.70.98.40">
    <property type="entry name" value="Glycoside hydrolase, family 65, N-terminal domain"/>
    <property type="match status" value="2"/>
</dbReference>
<gene>
    <name evidence="8" type="ORF">FQP86_10250</name>
</gene>
<feature type="domain" description="Glycosyl hydrolase 94 supersandwich" evidence="5">
    <location>
        <begin position="2079"/>
        <end position="2349"/>
    </location>
</feature>
<feature type="transmembrane region" description="Helical" evidence="4">
    <location>
        <begin position="808"/>
        <end position="824"/>
    </location>
</feature>
<dbReference type="SUPFAM" id="SSF74650">
    <property type="entry name" value="Galactose mutarotase-like"/>
    <property type="match status" value="2"/>
</dbReference>
<dbReference type="Pfam" id="PF17167">
    <property type="entry name" value="Glyco_hydro_94"/>
    <property type="match status" value="1"/>
</dbReference>
<feature type="domain" description="Glycosyl hydrolase 94 catalytic" evidence="7">
    <location>
        <begin position="2362"/>
        <end position="2788"/>
    </location>
</feature>
<dbReference type="Pfam" id="PF06165">
    <property type="entry name" value="GH94_b-supersand"/>
    <property type="match status" value="2"/>
</dbReference>
<evidence type="ECO:0000313" key="8">
    <source>
        <dbReference type="EMBL" id="TVU70253.1"/>
    </source>
</evidence>
<keyword evidence="1" id="KW-0328">Glycosyltransferase</keyword>
<dbReference type="InterPro" id="IPR008928">
    <property type="entry name" value="6-hairpin_glycosidase_sf"/>
</dbReference>